<evidence type="ECO:0000256" key="3">
    <source>
        <dbReference type="PROSITE-ProRule" id="PRU00023"/>
    </source>
</evidence>
<organism evidence="4 5">
    <name type="scientific">Gemmatimonas aurantiaca</name>
    <dbReference type="NCBI Taxonomy" id="173480"/>
    <lineage>
        <taxon>Bacteria</taxon>
        <taxon>Pseudomonadati</taxon>
        <taxon>Gemmatimonadota</taxon>
        <taxon>Gemmatimonadia</taxon>
        <taxon>Gemmatimonadales</taxon>
        <taxon>Gemmatimonadaceae</taxon>
        <taxon>Gemmatimonas</taxon>
    </lineage>
</organism>
<dbReference type="PANTHER" id="PTHR24189">
    <property type="entry name" value="MYOTROPHIN"/>
    <property type="match status" value="1"/>
</dbReference>
<keyword evidence="1" id="KW-0677">Repeat</keyword>
<sequence>MSVRRLPVRPDLDQLRRQAKELLRAYRAGDSHAITEWQQHHPSARPADERSEVKLADAQLVLARSYQASSWPRLVQSVELADAIWRDDFDAVRVLITANRALLDEQVLIRQDSNWGPPMTYAANLGRDRIIRWLHAHGATDVFSAAGRAALQGQVETARMLYDLAGRPPIDDDALGGPAYTLSAEGTALLLSLGARVVNDAGERLAPVAVVLETDGRHPEAKHAILEMYAQHGLSFPDTPVMALHRGRIDLLEEHLAQDASLLTRTFTHREIYPLSMGCRDPLDATVGTPLGGSTLLHLCVDYDELEIARWLIAQGAPVDARSALGASGFGGHTPLFNTVVSQPNFWMNYGKRGPFRAPFAELLLEHGADPNARASLWKRLHPGHGDSTRHDYRDVTPLSWGRRFHAPIFVSEPAMQQIQQAGGLE</sequence>
<dbReference type="SMART" id="SM00248">
    <property type="entry name" value="ANK"/>
    <property type="match status" value="3"/>
</dbReference>
<dbReference type="Pfam" id="PF00023">
    <property type="entry name" value="Ank"/>
    <property type="match status" value="1"/>
</dbReference>
<evidence type="ECO:0000313" key="5">
    <source>
        <dbReference type="Proteomes" id="UP000264071"/>
    </source>
</evidence>
<protein>
    <submittedName>
        <fullName evidence="4">Ankyrin repeat domain-containing protein</fullName>
    </submittedName>
</protein>
<dbReference type="PROSITE" id="PS50297">
    <property type="entry name" value="ANK_REP_REGION"/>
    <property type="match status" value="1"/>
</dbReference>
<dbReference type="InterPro" id="IPR050745">
    <property type="entry name" value="Multifunctional_regulatory"/>
</dbReference>
<dbReference type="PRINTS" id="PR01415">
    <property type="entry name" value="ANKYRIN"/>
</dbReference>
<dbReference type="Proteomes" id="UP000264071">
    <property type="component" value="Unassembled WGS sequence"/>
</dbReference>
<dbReference type="OMA" id="SNWGPPM"/>
<dbReference type="EMBL" id="DPIY01000010">
    <property type="protein sequence ID" value="HCT57683.1"/>
    <property type="molecule type" value="Genomic_DNA"/>
</dbReference>
<proteinExistence type="predicted"/>
<dbReference type="PANTHER" id="PTHR24189:SF50">
    <property type="entry name" value="ANKYRIN REPEAT AND SOCS BOX PROTEIN 2"/>
    <property type="match status" value="1"/>
</dbReference>
<dbReference type="InterPro" id="IPR002110">
    <property type="entry name" value="Ankyrin_rpt"/>
</dbReference>
<evidence type="ECO:0000256" key="2">
    <source>
        <dbReference type="ARBA" id="ARBA00023043"/>
    </source>
</evidence>
<gene>
    <name evidence="4" type="ORF">DGD08_10830</name>
</gene>
<feature type="repeat" description="ANK" evidence="3">
    <location>
        <begin position="292"/>
        <end position="324"/>
    </location>
</feature>
<keyword evidence="2 3" id="KW-0040">ANK repeat</keyword>
<dbReference type="Gene3D" id="1.25.40.20">
    <property type="entry name" value="Ankyrin repeat-containing domain"/>
    <property type="match status" value="2"/>
</dbReference>
<reference evidence="4 5" key="1">
    <citation type="journal article" date="2018" name="Nat. Biotechnol.">
        <title>A standardized bacterial taxonomy based on genome phylogeny substantially revises the tree of life.</title>
        <authorList>
            <person name="Parks D.H."/>
            <person name="Chuvochina M."/>
            <person name="Waite D.W."/>
            <person name="Rinke C."/>
            <person name="Skarshewski A."/>
            <person name="Chaumeil P.A."/>
            <person name="Hugenholtz P."/>
        </authorList>
    </citation>
    <scope>NUCLEOTIDE SEQUENCE [LARGE SCALE GENOMIC DNA]</scope>
    <source>
        <strain evidence="4">UBA8844</strain>
    </source>
</reference>
<dbReference type="SUPFAM" id="SSF48403">
    <property type="entry name" value="Ankyrin repeat"/>
    <property type="match status" value="1"/>
</dbReference>
<evidence type="ECO:0000313" key="4">
    <source>
        <dbReference type="EMBL" id="HCT57683.1"/>
    </source>
</evidence>
<dbReference type="InterPro" id="IPR036770">
    <property type="entry name" value="Ankyrin_rpt-contain_sf"/>
</dbReference>
<dbReference type="PROSITE" id="PS50088">
    <property type="entry name" value="ANK_REPEAT"/>
    <property type="match status" value="1"/>
</dbReference>
<comment type="caution">
    <text evidence="4">The sequence shown here is derived from an EMBL/GenBank/DDBJ whole genome shotgun (WGS) entry which is preliminary data.</text>
</comment>
<name>A0A3D4V986_9BACT</name>
<dbReference type="AlphaFoldDB" id="A0A3D4V986"/>
<accession>A0A3D4V986</accession>
<evidence type="ECO:0000256" key="1">
    <source>
        <dbReference type="ARBA" id="ARBA00022737"/>
    </source>
</evidence>